<dbReference type="EMBL" id="JAUSVK010000001">
    <property type="protein sequence ID" value="MDQ0395504.1"/>
    <property type="molecule type" value="Genomic_DNA"/>
</dbReference>
<sequence>MTVAIDLSRAQAGTRFEARDGEVWTYIGPSFRHDVYEYSLQGSDLVKCIFTRDGHYWVVGESPHDLVRTIHREEAAPGGNEPASWHCIDLPFGDAADLRMTRRR</sequence>
<gene>
    <name evidence="1" type="ORF">J3R73_005296</name>
</gene>
<accession>A0ABU0FN18</accession>
<comment type="caution">
    <text evidence="1">The sequence shown here is derived from an EMBL/GenBank/DDBJ whole genome shotgun (WGS) entry which is preliminary data.</text>
</comment>
<proteinExistence type="predicted"/>
<organism evidence="1 2">
    <name type="scientific">Labrys monachus</name>
    <dbReference type="NCBI Taxonomy" id="217067"/>
    <lineage>
        <taxon>Bacteria</taxon>
        <taxon>Pseudomonadati</taxon>
        <taxon>Pseudomonadota</taxon>
        <taxon>Alphaproteobacteria</taxon>
        <taxon>Hyphomicrobiales</taxon>
        <taxon>Xanthobacteraceae</taxon>
        <taxon>Labrys</taxon>
    </lineage>
</organism>
<name>A0ABU0FN18_9HYPH</name>
<dbReference type="RefSeq" id="WP_307434261.1">
    <property type="nucleotide sequence ID" value="NZ_JAUSVK010000001.1"/>
</dbReference>
<evidence type="ECO:0000313" key="2">
    <source>
        <dbReference type="Proteomes" id="UP001237448"/>
    </source>
</evidence>
<keyword evidence="2" id="KW-1185">Reference proteome</keyword>
<evidence type="ECO:0000313" key="1">
    <source>
        <dbReference type="EMBL" id="MDQ0395504.1"/>
    </source>
</evidence>
<dbReference type="Proteomes" id="UP001237448">
    <property type="component" value="Unassembled WGS sequence"/>
</dbReference>
<reference evidence="1 2" key="1">
    <citation type="submission" date="2023-07" db="EMBL/GenBank/DDBJ databases">
        <title>Genomic Encyclopedia of Type Strains, Phase IV (KMG-IV): sequencing the most valuable type-strain genomes for metagenomic binning, comparative biology and taxonomic classification.</title>
        <authorList>
            <person name="Goeker M."/>
        </authorList>
    </citation>
    <scope>NUCLEOTIDE SEQUENCE [LARGE SCALE GENOMIC DNA]</scope>
    <source>
        <strain evidence="1 2">DSM 5896</strain>
    </source>
</reference>
<protein>
    <submittedName>
        <fullName evidence="1">Uncharacterized protein</fullName>
    </submittedName>
</protein>